<protein>
    <submittedName>
        <fullName evidence="3">Glycosyltransferase</fullName>
    </submittedName>
</protein>
<keyword evidence="4" id="KW-1185">Reference proteome</keyword>
<comment type="caution">
    <text evidence="3">The sequence shown here is derived from an EMBL/GenBank/DDBJ whole genome shotgun (WGS) entry which is preliminary data.</text>
</comment>
<reference evidence="3 4" key="1">
    <citation type="submission" date="2019-11" db="EMBL/GenBank/DDBJ databases">
        <title>Genome analysis of Rhizobacterium cereale a novel genus and species isolated from maize roots in North Spain.</title>
        <authorList>
            <person name="Menendez E."/>
            <person name="Flores-Felix J.D."/>
            <person name="Ramirez-Bahena M.-H."/>
            <person name="Igual J.M."/>
            <person name="Garcia-Fraile P."/>
            <person name="Peix A."/>
            <person name="Velazquez E."/>
        </authorList>
    </citation>
    <scope>NUCLEOTIDE SEQUENCE [LARGE SCALE GENOMIC DNA]</scope>
    <source>
        <strain evidence="3 4">RZME27</strain>
    </source>
</reference>
<dbReference type="InterPro" id="IPR001296">
    <property type="entry name" value="Glyco_trans_1"/>
</dbReference>
<dbReference type="GO" id="GO:0016757">
    <property type="term" value="F:glycosyltransferase activity"/>
    <property type="evidence" value="ECO:0007669"/>
    <property type="project" value="InterPro"/>
</dbReference>
<sequence length="114" mass="12336">MTELYAGCQFVVFPSLYEGFGFPIVEANRYGKPVLTSSTSSMIEVAGSAGLLVDPLDVNAIGEGLRSMIFDEAAYQSVAQASLENAQRFDWQSSSSLLVAAFEDAIAKRRRKSS</sequence>
<dbReference type="PANTHER" id="PTHR46401">
    <property type="entry name" value="GLYCOSYLTRANSFERASE WBBK-RELATED"/>
    <property type="match status" value="1"/>
</dbReference>
<feature type="domain" description="Glycosyl transferase family 1" evidence="2">
    <location>
        <begin position="3"/>
        <end position="80"/>
    </location>
</feature>
<dbReference type="EMBL" id="WIXI01000050">
    <property type="protein sequence ID" value="MQY49316.1"/>
    <property type="molecule type" value="Genomic_DNA"/>
</dbReference>
<dbReference type="GO" id="GO:0009103">
    <property type="term" value="P:lipopolysaccharide biosynthetic process"/>
    <property type="evidence" value="ECO:0007669"/>
    <property type="project" value="TreeGrafter"/>
</dbReference>
<proteinExistence type="predicted"/>
<dbReference type="Proteomes" id="UP000435138">
    <property type="component" value="Unassembled WGS sequence"/>
</dbReference>
<accession>A0A6A8AJG7</accession>
<evidence type="ECO:0000313" key="3">
    <source>
        <dbReference type="EMBL" id="MQY49316.1"/>
    </source>
</evidence>
<name>A0A6A8AJG7_9HYPH</name>
<evidence type="ECO:0000313" key="4">
    <source>
        <dbReference type="Proteomes" id="UP000435138"/>
    </source>
</evidence>
<organism evidence="3 4">
    <name type="scientific">Endobacterium cereale</name>
    <dbReference type="NCBI Taxonomy" id="2663029"/>
    <lineage>
        <taxon>Bacteria</taxon>
        <taxon>Pseudomonadati</taxon>
        <taxon>Pseudomonadota</taxon>
        <taxon>Alphaproteobacteria</taxon>
        <taxon>Hyphomicrobiales</taxon>
        <taxon>Rhizobiaceae</taxon>
        <taxon>Endobacterium</taxon>
    </lineage>
</organism>
<evidence type="ECO:0000259" key="2">
    <source>
        <dbReference type="Pfam" id="PF00534"/>
    </source>
</evidence>
<keyword evidence="1 3" id="KW-0808">Transferase</keyword>
<dbReference type="AlphaFoldDB" id="A0A6A8AJG7"/>
<gene>
    <name evidence="3" type="ORF">GAO09_25085</name>
</gene>
<dbReference type="Gene3D" id="3.40.50.2000">
    <property type="entry name" value="Glycogen Phosphorylase B"/>
    <property type="match status" value="1"/>
</dbReference>
<dbReference type="PANTHER" id="PTHR46401:SF2">
    <property type="entry name" value="GLYCOSYLTRANSFERASE WBBK-RELATED"/>
    <property type="match status" value="1"/>
</dbReference>
<evidence type="ECO:0000256" key="1">
    <source>
        <dbReference type="ARBA" id="ARBA00022679"/>
    </source>
</evidence>
<dbReference type="SUPFAM" id="SSF53756">
    <property type="entry name" value="UDP-Glycosyltransferase/glycogen phosphorylase"/>
    <property type="match status" value="1"/>
</dbReference>
<dbReference type="Pfam" id="PF00534">
    <property type="entry name" value="Glycos_transf_1"/>
    <property type="match status" value="1"/>
</dbReference>